<dbReference type="PROSITE" id="PS51898">
    <property type="entry name" value="TYR_RECOMBINASE"/>
    <property type="match status" value="1"/>
</dbReference>
<organism evidence="2 3">
    <name type="scientific">Bacteroides thetaiotaomicron</name>
    <dbReference type="NCBI Taxonomy" id="818"/>
    <lineage>
        <taxon>Bacteria</taxon>
        <taxon>Pseudomonadati</taxon>
        <taxon>Bacteroidota</taxon>
        <taxon>Bacteroidia</taxon>
        <taxon>Bacteroidales</taxon>
        <taxon>Bacteroidaceae</taxon>
        <taxon>Bacteroides</taxon>
    </lineage>
</organism>
<dbReference type="InterPro" id="IPR035386">
    <property type="entry name" value="Arm-DNA-bind_5"/>
</dbReference>
<reference evidence="2" key="1">
    <citation type="submission" date="2021-07" db="EMBL/GenBank/DDBJ databases">
        <title>Comparative genomics of Bacteroides fragilis group isolates reveals species-dependent resistance mechanisms and validates clinical tools for resistance prediction.</title>
        <authorList>
            <person name="Wallace M.J."/>
            <person name="Jean S."/>
            <person name="Wallace M.A."/>
            <person name="Carey-Ann B.D."/>
            <person name="Dantas G."/>
        </authorList>
    </citation>
    <scope>NUCLEOTIDE SEQUENCE</scope>
    <source>
        <strain evidence="2">BJH_160</strain>
    </source>
</reference>
<sequence length="600" mass="69274">MVNQKQIFFDFRLNFNLLNSNTKKATTIYAVVYYKRKQYRINTGVKVYPSQWNKKRQLAVISAKQTKLDNYNNTIVNDKLKQILLSFEQSKIYLCEHIESIFNLYEVLKQYINPNMAAKKNTKDSVPATTQMTLLLSTVDKDSTRNIYRGNISVFKRFLDDEKIPDTWSSITYENLEKYKEYLIAKGKVVATINNCLGGIKTVLRKADKEKDIKFDFHTSGCDKVEKVKDRRSKEEKKSKQIPLTEKQIYDLYNLKLSGRDEEVRDVFVAQCLLGQRISDMPKLFAGNYKIITENTVEITVQKTGEQAIIYLFPIAKEILNKYSGGFKYLKISTDSVEGEPESRDYVRKIDERIKAICKSAHFNEEITYTEQRGTKKKVIKKELHQLIHTHLARHTFITLMCKMGIPKEVVIIATAHENTKMIDAVYLHVSSHDKAHKLSEAIIEKAQGSMFVAHKEQVTTKPEANVFNYIFAGDLLLGLAKKYEATKVHEVLDKDLDKGFLELPTTQQAIAILKDTNRINEVDINKYKGDEELKHKVKAICSIVWEIGKAANDVLLIQFFQDNVITLGLNSEYYLPETMSKREIQHLFEMKSYKGTIIV</sequence>
<name>A0AAW4Z5U0_BACT4</name>
<gene>
    <name evidence="2" type="ORF">K0H07_19450</name>
</gene>
<dbReference type="Pfam" id="PF17293">
    <property type="entry name" value="Arm-DNA-bind_5"/>
    <property type="match status" value="1"/>
</dbReference>
<evidence type="ECO:0000259" key="1">
    <source>
        <dbReference type="PROSITE" id="PS51898"/>
    </source>
</evidence>
<accession>A0AAW4Z5U0</accession>
<evidence type="ECO:0000313" key="3">
    <source>
        <dbReference type="Proteomes" id="UP001200544"/>
    </source>
</evidence>
<proteinExistence type="predicted"/>
<feature type="domain" description="Tyr recombinase" evidence="1">
    <location>
        <begin position="239"/>
        <end position="443"/>
    </location>
</feature>
<dbReference type="InterPro" id="IPR002104">
    <property type="entry name" value="Integrase_catalytic"/>
</dbReference>
<evidence type="ECO:0000313" key="2">
    <source>
        <dbReference type="EMBL" id="MCE9239322.1"/>
    </source>
</evidence>
<dbReference type="GO" id="GO:0006310">
    <property type="term" value="P:DNA recombination"/>
    <property type="evidence" value="ECO:0007669"/>
    <property type="project" value="InterPro"/>
</dbReference>
<protein>
    <submittedName>
        <fullName evidence="2">Site-specific integrase</fullName>
    </submittedName>
</protein>
<dbReference type="Pfam" id="PF00589">
    <property type="entry name" value="Phage_integrase"/>
    <property type="match status" value="1"/>
</dbReference>
<dbReference type="EMBL" id="JAHYQA010000013">
    <property type="protein sequence ID" value="MCE9239322.1"/>
    <property type="molecule type" value="Genomic_DNA"/>
</dbReference>
<dbReference type="AlphaFoldDB" id="A0AAW4Z5U0"/>
<dbReference type="GO" id="GO:0003677">
    <property type="term" value="F:DNA binding"/>
    <property type="evidence" value="ECO:0007669"/>
    <property type="project" value="InterPro"/>
</dbReference>
<comment type="caution">
    <text evidence="2">The sequence shown here is derived from an EMBL/GenBank/DDBJ whole genome shotgun (WGS) entry which is preliminary data.</text>
</comment>
<dbReference type="GO" id="GO:0015074">
    <property type="term" value="P:DNA integration"/>
    <property type="evidence" value="ECO:0007669"/>
    <property type="project" value="InterPro"/>
</dbReference>
<dbReference type="Proteomes" id="UP001200544">
    <property type="component" value="Unassembled WGS sequence"/>
</dbReference>
<dbReference type="RefSeq" id="WP_217741270.1">
    <property type="nucleotide sequence ID" value="NZ_BAABZI010000002.1"/>
</dbReference>